<sequence length="119" mass="13108">MMVSKITGGCLTRHLLSMNTLFSTEGSIRVTLVETSGAVYSFRQHVLCQLILCFIHTFTPPKEGKKWTKCSPHIKDTNCNSCWRQAPPAMGRFCRRLPQGTSGSSIATTVSRINAACTV</sequence>
<dbReference type="AlphaFoldDB" id="A0A5B7D0H3"/>
<name>A0A5B7D0H3_PORTR</name>
<dbReference type="Proteomes" id="UP000324222">
    <property type="component" value="Unassembled WGS sequence"/>
</dbReference>
<organism evidence="1 2">
    <name type="scientific">Portunus trituberculatus</name>
    <name type="common">Swimming crab</name>
    <name type="synonym">Neptunus trituberculatus</name>
    <dbReference type="NCBI Taxonomy" id="210409"/>
    <lineage>
        <taxon>Eukaryota</taxon>
        <taxon>Metazoa</taxon>
        <taxon>Ecdysozoa</taxon>
        <taxon>Arthropoda</taxon>
        <taxon>Crustacea</taxon>
        <taxon>Multicrustacea</taxon>
        <taxon>Malacostraca</taxon>
        <taxon>Eumalacostraca</taxon>
        <taxon>Eucarida</taxon>
        <taxon>Decapoda</taxon>
        <taxon>Pleocyemata</taxon>
        <taxon>Brachyura</taxon>
        <taxon>Eubrachyura</taxon>
        <taxon>Portunoidea</taxon>
        <taxon>Portunidae</taxon>
        <taxon>Portuninae</taxon>
        <taxon>Portunus</taxon>
    </lineage>
</organism>
<keyword evidence="2" id="KW-1185">Reference proteome</keyword>
<dbReference type="EMBL" id="VSRR010000370">
    <property type="protein sequence ID" value="MPC14661.1"/>
    <property type="molecule type" value="Genomic_DNA"/>
</dbReference>
<reference evidence="1 2" key="1">
    <citation type="submission" date="2019-05" db="EMBL/GenBank/DDBJ databases">
        <title>Another draft genome of Portunus trituberculatus and its Hox gene families provides insights of decapod evolution.</title>
        <authorList>
            <person name="Jeong J.-H."/>
            <person name="Song I."/>
            <person name="Kim S."/>
            <person name="Choi T."/>
            <person name="Kim D."/>
            <person name="Ryu S."/>
            <person name="Kim W."/>
        </authorList>
    </citation>
    <scope>NUCLEOTIDE SEQUENCE [LARGE SCALE GENOMIC DNA]</scope>
    <source>
        <tissue evidence="1">Muscle</tissue>
    </source>
</reference>
<comment type="caution">
    <text evidence="1">The sequence shown here is derived from an EMBL/GenBank/DDBJ whole genome shotgun (WGS) entry which is preliminary data.</text>
</comment>
<proteinExistence type="predicted"/>
<gene>
    <name evidence="1" type="ORF">E2C01_007431</name>
</gene>
<accession>A0A5B7D0H3</accession>
<evidence type="ECO:0000313" key="1">
    <source>
        <dbReference type="EMBL" id="MPC14661.1"/>
    </source>
</evidence>
<evidence type="ECO:0000313" key="2">
    <source>
        <dbReference type="Proteomes" id="UP000324222"/>
    </source>
</evidence>
<protein>
    <submittedName>
        <fullName evidence="1">Uncharacterized protein</fullName>
    </submittedName>
</protein>